<dbReference type="EMBL" id="OZ034836">
    <property type="protein sequence ID" value="CAL1678046.1"/>
    <property type="molecule type" value="Genomic_DNA"/>
</dbReference>
<feature type="signal peptide" evidence="1">
    <location>
        <begin position="1"/>
        <end position="16"/>
    </location>
</feature>
<proteinExistence type="predicted"/>
<gene>
    <name evidence="2" type="ORF">LPLAT_LOCUS3956</name>
</gene>
<name>A0AAV2NFZ0_9HYME</name>
<feature type="chain" id="PRO_5043909603" evidence="1">
    <location>
        <begin position="17"/>
        <end position="104"/>
    </location>
</feature>
<organism evidence="2 3">
    <name type="scientific">Lasius platythorax</name>
    <dbReference type="NCBI Taxonomy" id="488582"/>
    <lineage>
        <taxon>Eukaryota</taxon>
        <taxon>Metazoa</taxon>
        <taxon>Ecdysozoa</taxon>
        <taxon>Arthropoda</taxon>
        <taxon>Hexapoda</taxon>
        <taxon>Insecta</taxon>
        <taxon>Pterygota</taxon>
        <taxon>Neoptera</taxon>
        <taxon>Endopterygota</taxon>
        <taxon>Hymenoptera</taxon>
        <taxon>Apocrita</taxon>
        <taxon>Aculeata</taxon>
        <taxon>Formicoidea</taxon>
        <taxon>Formicidae</taxon>
        <taxon>Formicinae</taxon>
        <taxon>Lasius</taxon>
        <taxon>Lasius</taxon>
    </lineage>
</organism>
<evidence type="ECO:0000256" key="1">
    <source>
        <dbReference type="SAM" id="SignalP"/>
    </source>
</evidence>
<accession>A0AAV2NFZ0</accession>
<keyword evidence="1" id="KW-0732">Signal</keyword>
<dbReference type="AlphaFoldDB" id="A0AAV2NFZ0"/>
<dbReference type="Proteomes" id="UP001497644">
    <property type="component" value="Chromosome 13"/>
</dbReference>
<sequence length="104" mass="11902">MKLIAVIGIVAVLTSSLDTSYFERETCVRSSDRYRQNQELRYDYFARTTSSIDSRLHEYNSQRCQVLSKPELPMSDTGNIISHSDNRPEISPSTRVSTVLITRV</sequence>
<reference evidence="2" key="1">
    <citation type="submission" date="2024-04" db="EMBL/GenBank/DDBJ databases">
        <authorList>
            <consortium name="Molecular Ecology Group"/>
        </authorList>
    </citation>
    <scope>NUCLEOTIDE SEQUENCE</scope>
</reference>
<keyword evidence="3" id="KW-1185">Reference proteome</keyword>
<evidence type="ECO:0000313" key="3">
    <source>
        <dbReference type="Proteomes" id="UP001497644"/>
    </source>
</evidence>
<evidence type="ECO:0000313" key="2">
    <source>
        <dbReference type="EMBL" id="CAL1678046.1"/>
    </source>
</evidence>
<protein>
    <submittedName>
        <fullName evidence="2">Uncharacterized protein</fullName>
    </submittedName>
</protein>